<accession>E9JCI3</accession>
<dbReference type="EMBL" id="GL771834">
    <property type="protein sequence ID" value="EFZ09468.1"/>
    <property type="molecule type" value="Genomic_DNA"/>
</dbReference>
<dbReference type="OMA" id="YLDINCT"/>
<dbReference type="PANTHER" id="PTHR33053">
    <property type="entry name" value="PROTEIN, PUTATIVE-RELATED"/>
    <property type="match status" value="1"/>
</dbReference>
<dbReference type="HOGENOM" id="CLU_004416_5_1_1"/>
<dbReference type="AlphaFoldDB" id="E9JCI3"/>
<name>E9JCI3_SOLIN</name>
<proteinExistence type="predicted"/>
<feature type="non-terminal residue" evidence="1">
    <location>
        <position position="252"/>
    </location>
</feature>
<gene>
    <name evidence="1" type="ORF">SINV_06508</name>
</gene>
<dbReference type="PANTHER" id="PTHR33053:SF24">
    <property type="entry name" value="TRANSPOSASE DOMAIN-CONTAINING PROTEIN"/>
    <property type="match status" value="1"/>
</dbReference>
<evidence type="ECO:0000313" key="1">
    <source>
        <dbReference type="EMBL" id="EFZ09468.1"/>
    </source>
</evidence>
<protein>
    <submittedName>
        <fullName evidence="1">Uncharacterized protein</fullName>
    </submittedName>
</protein>
<feature type="non-terminal residue" evidence="1">
    <location>
        <position position="1"/>
    </location>
</feature>
<reference evidence="1" key="1">
    <citation type="journal article" date="2011" name="Proc. Natl. Acad. Sci. U.S.A.">
        <title>The genome of the fire ant Solenopsis invicta.</title>
        <authorList>
            <person name="Wurm Y."/>
            <person name="Wang J."/>
            <person name="Riba-Grognuz O."/>
            <person name="Corona M."/>
            <person name="Nygaard S."/>
            <person name="Hunt B.G."/>
            <person name="Ingram K.K."/>
            <person name="Falquet L."/>
            <person name="Nipitwattanaphon M."/>
            <person name="Gotzek D."/>
            <person name="Dijkstra M.B."/>
            <person name="Oettler J."/>
            <person name="Comtesse F."/>
            <person name="Shih C.J."/>
            <person name="Wu W.J."/>
            <person name="Yang C.C."/>
            <person name="Thomas J."/>
            <person name="Beaudoing E."/>
            <person name="Pradervand S."/>
            <person name="Flegel V."/>
            <person name="Cook E.D."/>
            <person name="Fabbretti R."/>
            <person name="Stockinger H."/>
            <person name="Long L."/>
            <person name="Farmerie W.G."/>
            <person name="Oakey J."/>
            <person name="Boomsma J.J."/>
            <person name="Pamilo P."/>
            <person name="Yi S.V."/>
            <person name="Heinze J."/>
            <person name="Goodisman M.A."/>
            <person name="Farinelli L."/>
            <person name="Harshman K."/>
            <person name="Hulo N."/>
            <person name="Cerutti L."/>
            <person name="Xenarios I."/>
            <person name="Shoemaker D."/>
            <person name="Keller L."/>
        </authorList>
    </citation>
    <scope>NUCLEOTIDE SEQUENCE [LARGE SCALE GENOMIC DNA]</scope>
</reference>
<organism>
    <name type="scientific">Solenopsis invicta</name>
    <name type="common">Red imported fire ant</name>
    <name type="synonym">Solenopsis wagneri</name>
    <dbReference type="NCBI Taxonomy" id="13686"/>
    <lineage>
        <taxon>Eukaryota</taxon>
        <taxon>Metazoa</taxon>
        <taxon>Ecdysozoa</taxon>
        <taxon>Arthropoda</taxon>
        <taxon>Hexapoda</taxon>
        <taxon>Insecta</taxon>
        <taxon>Pterygota</taxon>
        <taxon>Neoptera</taxon>
        <taxon>Endopterygota</taxon>
        <taxon>Hymenoptera</taxon>
        <taxon>Apocrita</taxon>
        <taxon>Aculeata</taxon>
        <taxon>Formicoidea</taxon>
        <taxon>Formicidae</taxon>
        <taxon>Myrmicinae</taxon>
        <taxon>Solenopsis</taxon>
    </lineage>
</organism>
<sequence>VNAVKQWFLKYRNLLSQSAMNELLSILRVIFPQFPKDLRSFLQTSNSCPYELKSVPPGFYCHIGIKNGLRTIINKSSSMQKYLSQNVEIVLPLNINIDGLPISKSSKSQLWPILTSIDLDRVDKNIKKPFIAGIYNGHTKPTQVDQFLSDFITEFKHLEQNGFNVNKKIIKVKVGKLLRDAPAKLYILCIKGHTGYSACIKCIQEGTYINGRVAFLQTNAQLRTDFSIKNKLNEYFHKGISPFEKLNIDFIS</sequence>